<keyword evidence="4" id="KW-0805">Transcription regulation</keyword>
<comment type="caution">
    <text evidence="10">The sequence shown here is derived from an EMBL/GenBank/DDBJ whole genome shotgun (WGS) entry which is preliminary data.</text>
</comment>
<sequence>MSLTTPDGSKEDLQRESVPSSRSDRVIRRLKVGRACYTCRLKKIKCDGLQPCMQCKARRRPCSFSRDGALNSPDEWDELGADAGDAATNGSSDSPPSQHISSDADTNSHQYAQNSPHEGRYTSILRHLSSDSNELYIRNPSTAGDLQQRICISDHRLRAEPRLPKRYRGSLQMPPRETQGKLIDTYFQYLYGFFPVVPKQQFIRQMQQKGPLISPLLLNMIFAHASKHFLDESFRTDPRDPFTHGDVFYERAKSLIGDFLDEARVGTIFALLLMSTYEHGSTIDPSKIMCVDYETCQREQMNATPLRMGSTRSWTYAGMAIRMALDLGLHLNVEASVANYTGGNDDFEVKRRIVWGCYCVDKVLSSLNRRPCMLPTSVITEALPQSQHGDDEEELHILEGFLANIRLMQIWEKIISISEMTAWNARMRMEIPSQQQQVTAHAIKGLEMDMSSWLLSLPASLQWNGSISPETGVGNLTALPPVNPITANLHFMFNAALLQTAKFTATSYDYVNLQRSCAAAQVVSQLAKAMTERIFCVNNFSVIAHGLLTASLVVISDFVDGNGSIRSQAQHIFRRNMDYLSILLHCRVIDGVMPFLDLIMNELGLDSRQLASSPSLNNHGIRQQGQHVGFHHQPSQMKRLHQAQYPSPPVNTVYYQPLSAPTSHQTVLPARNGLSTVAPMVQTPSMHPNHYLHPLPSPQIGNGLQGPSEELHSAHVGEAAPTNSNLPYGMLSKPGQTQTNNTVMSWDPNATPLSGTSNLSLRAGHISPPTSNNHLQMRQPTPSLYPTTSSSSSASVASGETPVVPQTPSDSQAVAGGQKPTPRSKPPSRPTYTASQAELRELWKSQRKKNVLKRPSDAGQEDDGIFRALSPTSNVRPDRSSAKRPSVSREPPDDGKSNTMQANAIQ</sequence>
<feature type="region of interest" description="Disordered" evidence="8">
    <location>
        <begin position="719"/>
        <end position="906"/>
    </location>
</feature>
<dbReference type="PROSITE" id="PS50048">
    <property type="entry name" value="ZN2_CY6_FUNGAL_2"/>
    <property type="match status" value="1"/>
</dbReference>
<feature type="compositionally biased region" description="Polar residues" evidence="8">
    <location>
        <begin position="734"/>
        <end position="744"/>
    </location>
</feature>
<protein>
    <recommendedName>
        <fullName evidence="9">Zn(2)-C6 fungal-type domain-containing protein</fullName>
    </recommendedName>
</protein>
<dbReference type="PANTHER" id="PTHR31313">
    <property type="entry name" value="TY1 ENHANCER ACTIVATOR"/>
    <property type="match status" value="1"/>
</dbReference>
<dbReference type="EMBL" id="MVBO01000006">
    <property type="protein sequence ID" value="OZJ06200.1"/>
    <property type="molecule type" value="Genomic_DNA"/>
</dbReference>
<feature type="region of interest" description="Disordered" evidence="8">
    <location>
        <begin position="73"/>
        <end position="116"/>
    </location>
</feature>
<feature type="domain" description="Zn(2)-C6 fungal-type" evidence="9">
    <location>
        <begin position="35"/>
        <end position="64"/>
    </location>
</feature>
<dbReference type="GO" id="GO:0005634">
    <property type="term" value="C:nucleus"/>
    <property type="evidence" value="ECO:0007669"/>
    <property type="project" value="UniProtKB-SubCell"/>
</dbReference>
<dbReference type="InterPro" id="IPR036864">
    <property type="entry name" value="Zn2-C6_fun-type_DNA-bd_sf"/>
</dbReference>
<keyword evidence="6" id="KW-0804">Transcription</keyword>
<evidence type="ECO:0000256" key="1">
    <source>
        <dbReference type="ARBA" id="ARBA00004123"/>
    </source>
</evidence>
<feature type="compositionally biased region" description="Polar residues" evidence="8">
    <location>
        <begin position="751"/>
        <end position="760"/>
    </location>
</feature>
<dbReference type="SMART" id="SM00066">
    <property type="entry name" value="GAL4"/>
    <property type="match status" value="1"/>
</dbReference>
<evidence type="ECO:0000256" key="2">
    <source>
        <dbReference type="ARBA" id="ARBA00022723"/>
    </source>
</evidence>
<keyword evidence="11" id="KW-1185">Reference proteome</keyword>
<keyword evidence="3" id="KW-0862">Zinc</keyword>
<accession>A0A261Y6C5</accession>
<dbReference type="OrthoDB" id="2406834at2759"/>
<dbReference type="InterPro" id="IPR051615">
    <property type="entry name" value="Transcr_Regulatory_Elem"/>
</dbReference>
<evidence type="ECO:0000313" key="11">
    <source>
        <dbReference type="Proteomes" id="UP000242875"/>
    </source>
</evidence>
<evidence type="ECO:0000256" key="6">
    <source>
        <dbReference type="ARBA" id="ARBA00023163"/>
    </source>
</evidence>
<dbReference type="CDD" id="cd12148">
    <property type="entry name" value="fungal_TF_MHR"/>
    <property type="match status" value="1"/>
</dbReference>
<reference evidence="10 11" key="1">
    <citation type="journal article" date="2017" name="Mycologia">
        <title>Bifiguratus adelaidae, gen. et sp. nov., a new member of Mucoromycotina in endophytic and soil-dwelling habitats.</title>
        <authorList>
            <person name="Torres-Cruz T.J."/>
            <person name="Billingsley Tobias T.L."/>
            <person name="Almatruk M."/>
            <person name="Hesse C."/>
            <person name="Kuske C.R."/>
            <person name="Desiro A."/>
            <person name="Benucci G.M."/>
            <person name="Bonito G."/>
            <person name="Stajich J.E."/>
            <person name="Dunlap C."/>
            <person name="Arnold A.E."/>
            <person name="Porras-Alfaro A."/>
        </authorList>
    </citation>
    <scope>NUCLEOTIDE SEQUENCE [LARGE SCALE GENOMIC DNA]</scope>
    <source>
        <strain evidence="10 11">AZ0501</strain>
    </source>
</reference>
<evidence type="ECO:0000256" key="4">
    <source>
        <dbReference type="ARBA" id="ARBA00023015"/>
    </source>
</evidence>
<evidence type="ECO:0000256" key="8">
    <source>
        <dbReference type="SAM" id="MobiDB-lite"/>
    </source>
</evidence>
<feature type="compositionally biased region" description="Polar residues" evidence="8">
    <location>
        <begin position="897"/>
        <end position="906"/>
    </location>
</feature>
<evidence type="ECO:0000259" key="9">
    <source>
        <dbReference type="PROSITE" id="PS50048"/>
    </source>
</evidence>
<keyword evidence="5" id="KW-0238">DNA-binding</keyword>
<evidence type="ECO:0000256" key="3">
    <source>
        <dbReference type="ARBA" id="ARBA00022833"/>
    </source>
</evidence>
<evidence type="ECO:0000256" key="5">
    <source>
        <dbReference type="ARBA" id="ARBA00023125"/>
    </source>
</evidence>
<dbReference type="CDD" id="cd00067">
    <property type="entry name" value="GAL4"/>
    <property type="match status" value="1"/>
</dbReference>
<dbReference type="GO" id="GO:0003677">
    <property type="term" value="F:DNA binding"/>
    <property type="evidence" value="ECO:0007669"/>
    <property type="project" value="UniProtKB-KW"/>
</dbReference>
<dbReference type="SMART" id="SM00906">
    <property type="entry name" value="Fungal_trans"/>
    <property type="match status" value="1"/>
</dbReference>
<keyword evidence="2" id="KW-0479">Metal-binding</keyword>
<name>A0A261Y6C5_9FUNG</name>
<dbReference type="InterPro" id="IPR007219">
    <property type="entry name" value="XnlR_reg_dom"/>
</dbReference>
<feature type="compositionally biased region" description="Polar residues" evidence="8">
    <location>
        <begin position="104"/>
        <end position="116"/>
    </location>
</feature>
<dbReference type="InterPro" id="IPR001138">
    <property type="entry name" value="Zn2Cys6_DnaBD"/>
</dbReference>
<dbReference type="PANTHER" id="PTHR31313:SF81">
    <property type="entry name" value="TY1 ENHANCER ACTIVATOR"/>
    <property type="match status" value="1"/>
</dbReference>
<feature type="compositionally biased region" description="Polar residues" evidence="8">
    <location>
        <begin position="768"/>
        <end position="779"/>
    </location>
</feature>
<dbReference type="Pfam" id="PF04082">
    <property type="entry name" value="Fungal_trans"/>
    <property type="match status" value="1"/>
</dbReference>
<dbReference type="Proteomes" id="UP000242875">
    <property type="component" value="Unassembled WGS sequence"/>
</dbReference>
<gene>
    <name evidence="10" type="ORF">BZG36_00974</name>
</gene>
<dbReference type="GO" id="GO:0006351">
    <property type="term" value="P:DNA-templated transcription"/>
    <property type="evidence" value="ECO:0007669"/>
    <property type="project" value="InterPro"/>
</dbReference>
<dbReference type="SUPFAM" id="SSF57701">
    <property type="entry name" value="Zn2/Cys6 DNA-binding domain"/>
    <property type="match status" value="1"/>
</dbReference>
<dbReference type="PROSITE" id="PS00463">
    <property type="entry name" value="ZN2_CY6_FUNGAL_1"/>
    <property type="match status" value="1"/>
</dbReference>
<dbReference type="GO" id="GO:0008270">
    <property type="term" value="F:zinc ion binding"/>
    <property type="evidence" value="ECO:0007669"/>
    <property type="project" value="InterPro"/>
</dbReference>
<dbReference type="Pfam" id="PF00172">
    <property type="entry name" value="Zn_clus"/>
    <property type="match status" value="1"/>
</dbReference>
<organism evidence="10 11">
    <name type="scientific">Bifiguratus adelaidae</name>
    <dbReference type="NCBI Taxonomy" id="1938954"/>
    <lineage>
        <taxon>Eukaryota</taxon>
        <taxon>Fungi</taxon>
        <taxon>Fungi incertae sedis</taxon>
        <taxon>Mucoromycota</taxon>
        <taxon>Mucoromycotina</taxon>
        <taxon>Endogonomycetes</taxon>
        <taxon>Endogonales</taxon>
        <taxon>Endogonales incertae sedis</taxon>
        <taxon>Bifiguratus</taxon>
    </lineage>
</organism>
<keyword evidence="7" id="KW-0539">Nucleus</keyword>
<comment type="subcellular location">
    <subcellularLocation>
        <location evidence="1">Nucleus</location>
    </subcellularLocation>
</comment>
<evidence type="ECO:0000313" key="10">
    <source>
        <dbReference type="EMBL" id="OZJ06200.1"/>
    </source>
</evidence>
<feature type="compositionally biased region" description="Low complexity" evidence="8">
    <location>
        <begin position="91"/>
        <end position="103"/>
    </location>
</feature>
<dbReference type="Gene3D" id="4.10.240.10">
    <property type="entry name" value="Zn(2)-C6 fungal-type DNA-binding domain"/>
    <property type="match status" value="1"/>
</dbReference>
<feature type="compositionally biased region" description="Low complexity" evidence="8">
    <location>
        <begin position="780"/>
        <end position="802"/>
    </location>
</feature>
<evidence type="ECO:0000256" key="7">
    <source>
        <dbReference type="ARBA" id="ARBA00023242"/>
    </source>
</evidence>
<proteinExistence type="predicted"/>
<dbReference type="GO" id="GO:0000981">
    <property type="term" value="F:DNA-binding transcription factor activity, RNA polymerase II-specific"/>
    <property type="evidence" value="ECO:0007669"/>
    <property type="project" value="InterPro"/>
</dbReference>
<feature type="region of interest" description="Disordered" evidence="8">
    <location>
        <begin position="1"/>
        <end position="24"/>
    </location>
</feature>
<dbReference type="AlphaFoldDB" id="A0A261Y6C5"/>